<feature type="domain" description="ZAD" evidence="2">
    <location>
        <begin position="10"/>
        <end position="80"/>
    </location>
</feature>
<dbReference type="SMART" id="SM00868">
    <property type="entry name" value="zf-AD"/>
    <property type="match status" value="2"/>
</dbReference>
<dbReference type="PROSITE" id="PS51915">
    <property type="entry name" value="ZAD"/>
    <property type="match status" value="1"/>
</dbReference>
<keyword evidence="1" id="KW-0479">Metal-binding</keyword>
<feature type="binding site" evidence="1">
    <location>
        <position position="56"/>
    </location>
    <ligand>
        <name>Zn(2+)</name>
        <dbReference type="ChEBI" id="CHEBI:29105"/>
    </ligand>
</feature>
<evidence type="ECO:0000313" key="4">
    <source>
        <dbReference type="Proteomes" id="UP001162164"/>
    </source>
</evidence>
<organism evidence="3 4">
    <name type="scientific">Molorchus minor</name>
    <dbReference type="NCBI Taxonomy" id="1323400"/>
    <lineage>
        <taxon>Eukaryota</taxon>
        <taxon>Metazoa</taxon>
        <taxon>Ecdysozoa</taxon>
        <taxon>Arthropoda</taxon>
        <taxon>Hexapoda</taxon>
        <taxon>Insecta</taxon>
        <taxon>Pterygota</taxon>
        <taxon>Neoptera</taxon>
        <taxon>Endopterygota</taxon>
        <taxon>Coleoptera</taxon>
        <taxon>Polyphaga</taxon>
        <taxon>Cucujiformia</taxon>
        <taxon>Chrysomeloidea</taxon>
        <taxon>Cerambycidae</taxon>
        <taxon>Lamiinae</taxon>
        <taxon>Monochamini</taxon>
        <taxon>Molorchus</taxon>
    </lineage>
</organism>
<dbReference type="Gene3D" id="3.30.160.60">
    <property type="entry name" value="Classic Zinc Finger"/>
    <property type="match status" value="1"/>
</dbReference>
<protein>
    <recommendedName>
        <fullName evidence="2">ZAD domain-containing protein</fullName>
    </recommendedName>
</protein>
<accession>A0ABQ9IX62</accession>
<feature type="binding site" evidence="1">
    <location>
        <position position="53"/>
    </location>
    <ligand>
        <name>Zn(2+)</name>
        <dbReference type="ChEBI" id="CHEBI:29105"/>
    </ligand>
</feature>
<evidence type="ECO:0000313" key="3">
    <source>
        <dbReference type="EMBL" id="KAJ8968231.1"/>
    </source>
</evidence>
<gene>
    <name evidence="3" type="ORF">NQ317_011347</name>
</gene>
<keyword evidence="4" id="KW-1185">Reference proteome</keyword>
<name>A0ABQ9IX62_9CUCU</name>
<comment type="caution">
    <text evidence="3">The sequence shown here is derived from an EMBL/GenBank/DDBJ whole genome shotgun (WGS) entry which is preliminary data.</text>
</comment>
<feature type="binding site" evidence="1">
    <location>
        <position position="15"/>
    </location>
    <ligand>
        <name>Zn(2+)</name>
        <dbReference type="ChEBI" id="CHEBI:29105"/>
    </ligand>
</feature>
<dbReference type="Proteomes" id="UP001162164">
    <property type="component" value="Unassembled WGS sequence"/>
</dbReference>
<proteinExistence type="predicted"/>
<evidence type="ECO:0000259" key="2">
    <source>
        <dbReference type="PROSITE" id="PS51915"/>
    </source>
</evidence>
<dbReference type="EMBL" id="JAPWTJ010002039">
    <property type="protein sequence ID" value="KAJ8968231.1"/>
    <property type="molecule type" value="Genomic_DNA"/>
</dbReference>
<dbReference type="InterPro" id="IPR012934">
    <property type="entry name" value="Znf_AD"/>
</dbReference>
<keyword evidence="1" id="KW-0862">Zinc</keyword>
<evidence type="ECO:0000256" key="1">
    <source>
        <dbReference type="PROSITE-ProRule" id="PRU01263"/>
    </source>
</evidence>
<sequence>MASLMTGNEGICRLCLQVHCNDFEAIDHTITAVILNILNLTMDLAISDEPVMCKNCSRSVKMAFDFKSTCLFTEELVMLFARDQQTSHFHLKDVYKELKSLVTANDSVCRFCMTCSETSNFLCLDVMKEEGLVSQKMLDLYLPEIEEYSSVITTSSSCWFCRPCVGSLVSYLKFATVCATTEETISKNYGRIHTNSQDLVALNRMFSKENKNECEILRIRTLNIGSNDQPIKNNKVFGVKTAKSKIKNVTCVAQQKAVIHRDNPEVEMNICETCHYKTKHKGSLKKHLLVHRENSEVEMYECETCNFKTKRKENLKKPSFGS</sequence>
<keyword evidence="1" id="KW-0863">Zinc-finger</keyword>
<feature type="binding site" evidence="1">
    <location>
        <position position="12"/>
    </location>
    <ligand>
        <name>Zn(2+)</name>
        <dbReference type="ChEBI" id="CHEBI:29105"/>
    </ligand>
</feature>
<reference evidence="3" key="1">
    <citation type="journal article" date="2023" name="Insect Mol. Biol.">
        <title>Genome sequencing provides insights into the evolution of gene families encoding plant cell wall-degrading enzymes in longhorned beetles.</title>
        <authorList>
            <person name="Shin N.R."/>
            <person name="Okamura Y."/>
            <person name="Kirsch R."/>
            <person name="Pauchet Y."/>
        </authorList>
    </citation>
    <scope>NUCLEOTIDE SEQUENCE</scope>
    <source>
        <strain evidence="3">MMC_N1</strain>
    </source>
</reference>